<feature type="transmembrane region" description="Helical" evidence="2">
    <location>
        <begin position="1314"/>
        <end position="1340"/>
    </location>
</feature>
<name>A0AAE0IV99_9PEZI</name>
<dbReference type="Proteomes" id="UP001286456">
    <property type="component" value="Unassembled WGS sequence"/>
</dbReference>
<dbReference type="EMBL" id="JAUEPO010000002">
    <property type="protein sequence ID" value="KAK3331852.1"/>
    <property type="molecule type" value="Genomic_DNA"/>
</dbReference>
<evidence type="ECO:0000259" key="3">
    <source>
        <dbReference type="Pfam" id="PF11997"/>
    </source>
</evidence>
<comment type="caution">
    <text evidence="4">The sequence shown here is derived from an EMBL/GenBank/DDBJ whole genome shotgun (WGS) entry which is preliminary data.</text>
</comment>
<keyword evidence="2" id="KW-0812">Transmembrane</keyword>
<gene>
    <name evidence="4" type="ORF">B0T19DRAFT_456261</name>
</gene>
<keyword evidence="2" id="KW-1133">Transmembrane helix</keyword>
<feature type="domain" description="DUF3492" evidence="3">
    <location>
        <begin position="2245"/>
        <end position="2451"/>
    </location>
</feature>
<dbReference type="SUPFAM" id="SSF53756">
    <property type="entry name" value="UDP-Glycosyltransferase/glycogen phosphorylase"/>
    <property type="match status" value="1"/>
</dbReference>
<feature type="transmembrane region" description="Helical" evidence="2">
    <location>
        <begin position="1023"/>
        <end position="1041"/>
    </location>
</feature>
<feature type="transmembrane region" description="Helical" evidence="2">
    <location>
        <begin position="1257"/>
        <end position="1278"/>
    </location>
</feature>
<dbReference type="InterPro" id="IPR022622">
    <property type="entry name" value="DUF3492"/>
</dbReference>
<dbReference type="PANTHER" id="PTHR12526">
    <property type="entry name" value="GLYCOSYLTRANSFERASE"/>
    <property type="match status" value="1"/>
</dbReference>
<feature type="transmembrane region" description="Helical" evidence="2">
    <location>
        <begin position="1047"/>
        <end position="1064"/>
    </location>
</feature>
<organism evidence="4 5">
    <name type="scientific">Cercophora scortea</name>
    <dbReference type="NCBI Taxonomy" id="314031"/>
    <lineage>
        <taxon>Eukaryota</taxon>
        <taxon>Fungi</taxon>
        <taxon>Dikarya</taxon>
        <taxon>Ascomycota</taxon>
        <taxon>Pezizomycotina</taxon>
        <taxon>Sordariomycetes</taxon>
        <taxon>Sordariomycetidae</taxon>
        <taxon>Sordariales</taxon>
        <taxon>Lasiosphaeriaceae</taxon>
        <taxon>Cercophora</taxon>
    </lineage>
</organism>
<feature type="transmembrane region" description="Helical" evidence="2">
    <location>
        <begin position="47"/>
        <end position="67"/>
    </location>
</feature>
<feature type="compositionally biased region" description="Basic residues" evidence="1">
    <location>
        <begin position="77"/>
        <end position="98"/>
    </location>
</feature>
<feature type="transmembrane region" description="Helical" evidence="2">
    <location>
        <begin position="1376"/>
        <end position="1397"/>
    </location>
</feature>
<dbReference type="Pfam" id="PF13692">
    <property type="entry name" value="Glyco_trans_1_4"/>
    <property type="match status" value="1"/>
</dbReference>
<dbReference type="PANTHER" id="PTHR12526:SF630">
    <property type="entry name" value="GLYCOSYLTRANSFERASE"/>
    <property type="match status" value="1"/>
</dbReference>
<evidence type="ECO:0000313" key="5">
    <source>
        <dbReference type="Proteomes" id="UP001286456"/>
    </source>
</evidence>
<feature type="transmembrane region" description="Helical" evidence="2">
    <location>
        <begin position="1346"/>
        <end position="1364"/>
    </location>
</feature>
<keyword evidence="2" id="KW-0472">Membrane</keyword>
<feature type="transmembrane region" description="Helical" evidence="2">
    <location>
        <begin position="920"/>
        <end position="944"/>
    </location>
</feature>
<feature type="transmembrane region" description="Helical" evidence="2">
    <location>
        <begin position="964"/>
        <end position="984"/>
    </location>
</feature>
<feature type="region of interest" description="Disordered" evidence="1">
    <location>
        <begin position="77"/>
        <end position="108"/>
    </location>
</feature>
<evidence type="ECO:0000313" key="4">
    <source>
        <dbReference type="EMBL" id="KAK3331852.1"/>
    </source>
</evidence>
<keyword evidence="5" id="KW-1185">Reference proteome</keyword>
<feature type="transmembrane region" description="Helical" evidence="2">
    <location>
        <begin position="880"/>
        <end position="900"/>
    </location>
</feature>
<protein>
    <recommendedName>
        <fullName evidence="3">DUF3492 domain-containing protein</fullName>
    </recommendedName>
</protein>
<proteinExistence type="predicted"/>
<dbReference type="Pfam" id="PF11997">
    <property type="entry name" value="DUF3492"/>
    <property type="match status" value="1"/>
</dbReference>
<dbReference type="Gene3D" id="3.40.50.2000">
    <property type="entry name" value="Glycogen Phosphorylase B"/>
    <property type="match status" value="1"/>
</dbReference>
<evidence type="ECO:0000256" key="2">
    <source>
        <dbReference type="SAM" id="Phobius"/>
    </source>
</evidence>
<reference evidence="4" key="1">
    <citation type="journal article" date="2023" name="Mol. Phylogenet. Evol.">
        <title>Genome-scale phylogeny and comparative genomics of the fungal order Sordariales.</title>
        <authorList>
            <person name="Hensen N."/>
            <person name="Bonometti L."/>
            <person name="Westerberg I."/>
            <person name="Brannstrom I.O."/>
            <person name="Guillou S."/>
            <person name="Cros-Aarteil S."/>
            <person name="Calhoun S."/>
            <person name="Haridas S."/>
            <person name="Kuo A."/>
            <person name="Mondo S."/>
            <person name="Pangilinan J."/>
            <person name="Riley R."/>
            <person name="LaButti K."/>
            <person name="Andreopoulos B."/>
            <person name="Lipzen A."/>
            <person name="Chen C."/>
            <person name="Yan M."/>
            <person name="Daum C."/>
            <person name="Ng V."/>
            <person name="Clum A."/>
            <person name="Steindorff A."/>
            <person name="Ohm R.A."/>
            <person name="Martin F."/>
            <person name="Silar P."/>
            <person name="Natvig D.O."/>
            <person name="Lalanne C."/>
            <person name="Gautier V."/>
            <person name="Ament-Velasquez S.L."/>
            <person name="Kruys A."/>
            <person name="Hutchinson M.I."/>
            <person name="Powell A.J."/>
            <person name="Barry K."/>
            <person name="Miller A.N."/>
            <person name="Grigoriev I.V."/>
            <person name="Debuchy R."/>
            <person name="Gladieux P."/>
            <person name="Hiltunen Thoren M."/>
            <person name="Johannesson H."/>
        </authorList>
    </citation>
    <scope>NUCLEOTIDE SEQUENCE</scope>
    <source>
        <strain evidence="4">SMH4131-1</strain>
    </source>
</reference>
<feature type="transmembrane region" description="Helical" evidence="2">
    <location>
        <begin position="990"/>
        <end position="1011"/>
    </location>
</feature>
<reference evidence="4" key="2">
    <citation type="submission" date="2023-06" db="EMBL/GenBank/DDBJ databases">
        <authorList>
            <consortium name="Lawrence Berkeley National Laboratory"/>
            <person name="Haridas S."/>
            <person name="Hensen N."/>
            <person name="Bonometti L."/>
            <person name="Westerberg I."/>
            <person name="Brannstrom I.O."/>
            <person name="Guillou S."/>
            <person name="Cros-Aarteil S."/>
            <person name="Calhoun S."/>
            <person name="Kuo A."/>
            <person name="Mondo S."/>
            <person name="Pangilinan J."/>
            <person name="Riley R."/>
            <person name="Labutti K."/>
            <person name="Andreopoulos B."/>
            <person name="Lipzen A."/>
            <person name="Chen C."/>
            <person name="Yanf M."/>
            <person name="Daum C."/>
            <person name="Ng V."/>
            <person name="Clum A."/>
            <person name="Steindorff A."/>
            <person name="Ohm R."/>
            <person name="Martin F."/>
            <person name="Silar P."/>
            <person name="Natvig D."/>
            <person name="Lalanne C."/>
            <person name="Gautier V."/>
            <person name="Ament-Velasquez S.L."/>
            <person name="Kruys A."/>
            <person name="Hutchinson M.I."/>
            <person name="Powell A.J."/>
            <person name="Barry K."/>
            <person name="Miller A.N."/>
            <person name="Grigoriev I.V."/>
            <person name="Debuchy R."/>
            <person name="Gladieux P."/>
            <person name="Thoren M.H."/>
            <person name="Johannesson H."/>
        </authorList>
    </citation>
    <scope>NUCLEOTIDE SEQUENCE</scope>
    <source>
        <strain evidence="4">SMH4131-1</strain>
    </source>
</reference>
<evidence type="ECO:0000256" key="1">
    <source>
        <dbReference type="SAM" id="MobiDB-lite"/>
    </source>
</evidence>
<sequence length="2824" mass="318664">MASFFQVPISGDPVIAACNPSPNNTGSDRRIYCNRLLAPDKRLQTPLQYFTLVLAATCLAVPLLIWLGTQTTRHLRKGCRKGKTKKKGSRSSKIRKRGSVPPSPIDPTSLSAVRSFRFIGNGHDAHKHVREQAYPERDLVVVPLPSFSDAQSNQPLFPTSASQTQQPLVAGLLDITTGSQTSLPDFSGHVSSLVNKDKIISAITLRAADFAQDGDEFDALNNLLWGLHQQRVPVLLNCHHDDPQFERVDFGLLVGVIIDNACILPDGDRRDYFRSQRLRNIMARCARERIERPGFFVGFHDIWDQRPPAAVVCRAEKLATHFEAVFEHGPCQNTGTGVHQGHLERLPRSTSGFEFLRKPETTQVQTAWIQQRRKVHVGPCARADSKIVCLDLTKLQPLLPNIGTLLGAFPLPEHVNSTPTEELPFIAPFDYRDLAPPRLDFWDFSANGNEISSLGCIPLTVSATSSQFEAVLATQIHLRDLQMLHRIEEIEINKFVEQLNAFGSSLRQSHLVATLIEGLVQQTVVVYKGLATGFSLPDHAVQFWGVSGSQEAQNGGVDIFISRNCPSDIGTVLHTWLAHHGISRVKRYEEEQRFEQASSQERQLALPLSIMAAIDQATPGEALFLLQQLYATRLHHPFAKAIEDHCTRALLDNTSAASWNDAHSRRFLEGSVTMRDLFRYRLSHFTRLGATRLPSEENLTRLYESVECLITTALFSGDSDTIATLSDALIHAYDPDNCWTDCEFVDINTDFFALVFFSALRKAAFEDVYIEATDHCPFFSSQPDQAAVFSELWVLGSQCELFFGMPPRALGKIVYDRYRAFLRKHPLPTHLQIDKSGLMAVYAKPEPSSEPSETDPEGLARKGLSNYVAMQHIRKTFVKFGVISIFCLPAMIDILLLTFAGRGLFMTAYMGDDNLEAACYGLLLSLLLSAGVTGWVGSVGNYYLCNYAYNNMIYFHVQRLSGGFILSLLVATIGAMIFCIKISVGPAFVFFAYVMLISTYLIALGIMATMYQQGSPLTSGRTVLWRTIPVLFLSPLVSTFLDGHDLIVYLAVGYGFLFLILFQYRSLCNEWVGWIHHVPTVAEDDIVSWYSAKLKQQQSTKSSSQSSVRTILDESPEVHRKVALGTFRESVSLYRRRLFSVGFKRLCPGTASDPFVQRIGNGLPYIDWLLRIETRDKEPVEAFSVSWFAQLTEAMKSRRQMAQGLKEHSIFMLFRYARFDIGQNIGLFLIILMDRWVSIAMATNAPQISLFSDFTSRYAICFAILFFCCSVMTLDVTLEKYWKVNYELSEDKLSDYNDAISVARNWERSRRRNYLTALFQLACRVLFIFGCSTIFVWLLVDNVDMLGLYLLYALGYCSVVIFQFNRCFTTNVRYHVASIMGSAAVGFVTGCALHGIYAADPIIYLDVIALDVAGITAALSTSIWAWRNTKATLASESLSANPKTKVWTQRRMAETDNLSKAPGAPLWKRPPGRLVAYGEATSASQEISDLLHSGMEQHSGSTPISSWSSTLLKTALEMWMDNRIQATVCHRSAFADEGLDEIASYSKFEADLLHITIGVLGEVETGMLSWQPLSTRVICESILFHTARAVLGLTSAQAVEAEHLLPGCDLLSSRIAFQIATADVLGLSAIKRRTNTKLLKHLCFNTDPDSDWDSLDVLVREAIVSRVLGKGLHLTPELCKWMRANDVDLQTSNFHTKLCLQIHQQSEKRMAIKMHNSDLQRHSTLSLAPQQPYIHGSYATEDQSPAKRLRYAPVSLPLNVIKWAAIISGAGSNIERELWYAFRHHTRVRGFFMWFLLLLWRGCWHMKNAWVYAMLIYQHTALVTISRLAKKGAFRTLHKDRITAEIQRKKTTGFASKLEDDSIILEVYDGHLSERPRDPKPASIAVYDDNCHLVSRRDKIKTREIITTYTHTEPHTRYPVIKHVYDGNVHKHCFYDKRGRVTRGTVKFGSTAYLFHYFYKSGSKGSDEILKAEFRLANSDSASCLTVCWGVPLRDDFSDDCNWVPSNRVCKVIREMGAKSYVTTSDYRHRRDPVMMTFMEENDTKSAVIRAPRLFEHEEVLLKRPSDASYENDDLLLYHGKSHIQRMARFSGREMAWTSLLDPTTWSYWRKKSIYRRVPTWWLRTELWDHWRKTGDMDAIAACWMDELILREEPLLKQYWAARGAGQLSAAMETLDSRIEQIVAAVEIEQDVSEVCMLPIKASDLYAMGLGKDATQVTTRPQDCFNDSKDRISSPGGVTIRNHVLAESANDYGIARFQIEKNVQSLKVIPLWGLDEKTPNHGVITNLLESEVDKKITNTRTRRDIVGKFVPLLKLFVKGARNSLLAMFEYFEHKDYNKTWNSKEVASAWVEAWLTKYDDANINDPADSFGLERPSMSDFRTALAIYTSYFFIFSVQTPEECPKVFQSTHHGLSSLFGMLLKHRRGATFGIWDHAILWRECCLNIMQSMILSGINLAMRLAYFHADVVLPCTPVFNPIWEADLGTDGNRVEHSKKFSRKIDPIVNGVSNMEAFQPVNEVRTNTPTVVMLSNVQFIKDIKTAIRAADVIINQYGFQDYRLLIYGARDREPDYAIDMVKLIESCRLTERVILKGFGKPQEILKDAWLFMNSSLSEGLPLAVAEAALAGVPIVATAVGATALVLTDPENPSICYGEVVPPNDPTALARAQIAMLAMAGPWAKFAGDVDKRGSVLPGLLMPNSLTPHDVSWLSKRMYEKSDARRQLGMLSRQVVLRGFHGKRYLREHEQMYWIQWHLAHMRKDVSLAPECGGVKGYTQVHSKRIGHAPRARWLLLHSWQSSHPHARSAHPTTVPPRLSFFRHRFSPTVV</sequence>
<feature type="transmembrane region" description="Helical" evidence="2">
    <location>
        <begin position="1225"/>
        <end position="1245"/>
    </location>
</feature>
<accession>A0AAE0IV99</accession>